<proteinExistence type="predicted"/>
<keyword evidence="9" id="KW-1185">Reference proteome</keyword>
<keyword evidence="3" id="KW-0547">Nucleotide-binding</keyword>
<dbReference type="Pfam" id="PF00454">
    <property type="entry name" value="PI3_PI4_kinase"/>
    <property type="match status" value="1"/>
</dbReference>
<dbReference type="PANTHER" id="PTHR10048:SF14">
    <property type="entry name" value="LD28067P"/>
    <property type="match status" value="1"/>
</dbReference>
<evidence type="ECO:0000256" key="1">
    <source>
        <dbReference type="ARBA" id="ARBA00012073"/>
    </source>
</evidence>
<dbReference type="SUPFAM" id="SSF48371">
    <property type="entry name" value="ARM repeat"/>
    <property type="match status" value="1"/>
</dbReference>
<gene>
    <name evidence="8" type="ORF">RFI_11158</name>
</gene>
<organism evidence="8 9">
    <name type="scientific">Reticulomyxa filosa</name>
    <dbReference type="NCBI Taxonomy" id="46433"/>
    <lineage>
        <taxon>Eukaryota</taxon>
        <taxon>Sar</taxon>
        <taxon>Rhizaria</taxon>
        <taxon>Retaria</taxon>
        <taxon>Foraminifera</taxon>
        <taxon>Monothalamids</taxon>
        <taxon>Reticulomyxidae</taxon>
        <taxon>Reticulomyxa</taxon>
    </lineage>
</organism>
<dbReference type="GO" id="GO:0005942">
    <property type="term" value="C:phosphatidylinositol 3-kinase complex"/>
    <property type="evidence" value="ECO:0007669"/>
    <property type="project" value="TreeGrafter"/>
</dbReference>
<dbReference type="SUPFAM" id="SSF56112">
    <property type="entry name" value="Protein kinase-like (PK-like)"/>
    <property type="match status" value="1"/>
</dbReference>
<dbReference type="OrthoDB" id="67688at2759"/>
<evidence type="ECO:0000259" key="6">
    <source>
        <dbReference type="PROSITE" id="PS50290"/>
    </source>
</evidence>
<sequence>LLVEFDEFAFDVIAPKYAPSDIQYNEAAVGTKLKAQDLPTSGKRLLDGITQKNPLETLTVEEKQLVWMSRDLLWQDPTALPAFLRAVNWTSRLHIAEAHKYLRVWRKPLYLADALELLDYRYADTCVRELAVKWLDEMHDSELQQYLLQLVQCLKYENHHDSALSRFLIRRGLKNPYQIGHYLFWHLKAEYHSLEVCERFGLMLEEYLKYAGEPSRQLFIQCMTLKRFEFIAEKIFKAKHTQTPEQCKKLLRKELQKLNRDLPEFMQIPLNPRWKAKKIKVDKCRYMGSKKVPLWIVFENADPSASDIVVLFKSGDDLRQDMLIIQLLSVMDEMWLRSKLDLHLKPYKVIATGVNRKGEGVGMIEIVLGSETVNTINVENGGAFNEKAINCYLLQHSKGENLRKARETFARSCAGYCVATFCSWNW</sequence>
<dbReference type="Gene3D" id="1.25.40.70">
    <property type="entry name" value="Phosphatidylinositol 3-kinase, accessory domain (PIK)"/>
    <property type="match status" value="1"/>
</dbReference>
<keyword evidence="4 8" id="KW-0418">Kinase</keyword>
<dbReference type="InterPro" id="IPR000403">
    <property type="entry name" value="PI3/4_kinase_cat_dom"/>
</dbReference>
<dbReference type="Gene3D" id="1.10.1070.11">
    <property type="entry name" value="Phosphatidylinositol 3-/4-kinase, catalytic domain"/>
    <property type="match status" value="1"/>
</dbReference>
<dbReference type="PROSITE" id="PS50290">
    <property type="entry name" value="PI3_4_KINASE_3"/>
    <property type="match status" value="1"/>
</dbReference>
<evidence type="ECO:0000256" key="3">
    <source>
        <dbReference type="ARBA" id="ARBA00022741"/>
    </source>
</evidence>
<evidence type="ECO:0000313" key="8">
    <source>
        <dbReference type="EMBL" id="ETO25978.1"/>
    </source>
</evidence>
<dbReference type="SMART" id="SM00145">
    <property type="entry name" value="PI3Ka"/>
    <property type="match status" value="1"/>
</dbReference>
<dbReference type="GO" id="GO:0048015">
    <property type="term" value="P:phosphatidylinositol-mediated signaling"/>
    <property type="evidence" value="ECO:0007669"/>
    <property type="project" value="TreeGrafter"/>
</dbReference>
<evidence type="ECO:0000256" key="5">
    <source>
        <dbReference type="ARBA" id="ARBA00022840"/>
    </source>
</evidence>
<dbReference type="Pfam" id="PF00613">
    <property type="entry name" value="PI3Ka"/>
    <property type="match status" value="1"/>
</dbReference>
<keyword evidence="5" id="KW-0067">ATP-binding</keyword>
<evidence type="ECO:0000256" key="2">
    <source>
        <dbReference type="ARBA" id="ARBA00022679"/>
    </source>
</evidence>
<reference evidence="8 9" key="1">
    <citation type="journal article" date="2013" name="Curr. Biol.">
        <title>The Genome of the Foraminiferan Reticulomyxa filosa.</title>
        <authorList>
            <person name="Glockner G."/>
            <person name="Hulsmann N."/>
            <person name="Schleicher M."/>
            <person name="Noegel A.A."/>
            <person name="Eichinger L."/>
            <person name="Gallinger C."/>
            <person name="Pawlowski J."/>
            <person name="Sierra R."/>
            <person name="Euteneuer U."/>
            <person name="Pillet L."/>
            <person name="Moustafa A."/>
            <person name="Platzer M."/>
            <person name="Groth M."/>
            <person name="Szafranski K."/>
            <person name="Schliwa M."/>
        </authorList>
    </citation>
    <scope>NUCLEOTIDE SEQUENCE [LARGE SCALE GENOMIC DNA]</scope>
</reference>
<dbReference type="GO" id="GO:0005886">
    <property type="term" value="C:plasma membrane"/>
    <property type="evidence" value="ECO:0007669"/>
    <property type="project" value="TreeGrafter"/>
</dbReference>
<dbReference type="InterPro" id="IPR011009">
    <property type="entry name" value="Kinase-like_dom_sf"/>
</dbReference>
<dbReference type="AlphaFoldDB" id="X6NJ91"/>
<dbReference type="FunFam" id="3.30.1010.10:FF:000008">
    <property type="entry name" value="Phosphatidylinositol 4,5-bisphosphate 3-kinase catalytic subunit gamma"/>
    <property type="match status" value="1"/>
</dbReference>
<dbReference type="Proteomes" id="UP000023152">
    <property type="component" value="Unassembled WGS sequence"/>
</dbReference>
<evidence type="ECO:0000256" key="4">
    <source>
        <dbReference type="ARBA" id="ARBA00022777"/>
    </source>
</evidence>
<dbReference type="InterPro" id="IPR042236">
    <property type="entry name" value="PI3K_accessory_sf"/>
</dbReference>
<protein>
    <recommendedName>
        <fullName evidence="1">phosphatidylinositol 3-kinase</fullName>
        <ecNumber evidence="1">2.7.1.137</ecNumber>
    </recommendedName>
</protein>
<dbReference type="GO" id="GO:0035005">
    <property type="term" value="F:1-phosphatidylinositol-4-phosphate 3-kinase activity"/>
    <property type="evidence" value="ECO:0007669"/>
    <property type="project" value="TreeGrafter"/>
</dbReference>
<dbReference type="EC" id="2.7.1.137" evidence="1"/>
<dbReference type="InterPro" id="IPR015433">
    <property type="entry name" value="PI3/4_kinase"/>
</dbReference>
<dbReference type="GO" id="GO:0040012">
    <property type="term" value="P:regulation of locomotion"/>
    <property type="evidence" value="ECO:0007669"/>
    <property type="project" value="UniProtKB-ARBA"/>
</dbReference>
<dbReference type="GO" id="GO:0005524">
    <property type="term" value="F:ATP binding"/>
    <property type="evidence" value="ECO:0007669"/>
    <property type="project" value="UniProtKB-KW"/>
</dbReference>
<dbReference type="OMA" id="YIARINW"/>
<dbReference type="PANTHER" id="PTHR10048">
    <property type="entry name" value="PHOSPHATIDYLINOSITOL KINASE"/>
    <property type="match status" value="1"/>
</dbReference>
<dbReference type="GO" id="GO:0016477">
    <property type="term" value="P:cell migration"/>
    <property type="evidence" value="ECO:0007669"/>
    <property type="project" value="TreeGrafter"/>
</dbReference>
<accession>X6NJ91</accession>
<feature type="non-terminal residue" evidence="8">
    <location>
        <position position="1"/>
    </location>
</feature>
<dbReference type="PROSITE" id="PS51545">
    <property type="entry name" value="PIK_HELICAL"/>
    <property type="match status" value="1"/>
</dbReference>
<dbReference type="GO" id="GO:0016303">
    <property type="term" value="F:1-phosphatidylinositol-3-kinase activity"/>
    <property type="evidence" value="ECO:0007669"/>
    <property type="project" value="UniProtKB-EC"/>
</dbReference>
<comment type="caution">
    <text evidence="8">The sequence shown here is derived from an EMBL/GenBank/DDBJ whole genome shotgun (WGS) entry which is preliminary data.</text>
</comment>
<dbReference type="EMBL" id="ASPP01008165">
    <property type="protein sequence ID" value="ETO25978.1"/>
    <property type="molecule type" value="Genomic_DNA"/>
</dbReference>
<name>X6NJ91_RETFI</name>
<dbReference type="InterPro" id="IPR036940">
    <property type="entry name" value="PI3/4_kinase_cat_sf"/>
</dbReference>
<dbReference type="PROSITE" id="PS00915">
    <property type="entry name" value="PI3_4_KINASE_1"/>
    <property type="match status" value="1"/>
</dbReference>
<dbReference type="InterPro" id="IPR016024">
    <property type="entry name" value="ARM-type_fold"/>
</dbReference>
<dbReference type="InterPro" id="IPR018936">
    <property type="entry name" value="PI3/4_kinase_CS"/>
</dbReference>
<dbReference type="GO" id="GO:0005737">
    <property type="term" value="C:cytoplasm"/>
    <property type="evidence" value="ECO:0007669"/>
    <property type="project" value="TreeGrafter"/>
</dbReference>
<evidence type="ECO:0000313" key="9">
    <source>
        <dbReference type="Proteomes" id="UP000023152"/>
    </source>
</evidence>
<keyword evidence="2" id="KW-0808">Transferase</keyword>
<dbReference type="GO" id="GO:0043491">
    <property type="term" value="P:phosphatidylinositol 3-kinase/protein kinase B signal transduction"/>
    <property type="evidence" value="ECO:0007669"/>
    <property type="project" value="TreeGrafter"/>
</dbReference>
<dbReference type="InterPro" id="IPR001263">
    <property type="entry name" value="PI3K_accessory_dom"/>
</dbReference>
<feature type="domain" description="PIK helical" evidence="7">
    <location>
        <begin position="32"/>
        <end position="210"/>
    </location>
</feature>
<dbReference type="Gene3D" id="3.30.1010.10">
    <property type="entry name" value="Phosphatidylinositol 3-kinase Catalytic Subunit, Chain A, domain 4"/>
    <property type="match status" value="1"/>
</dbReference>
<evidence type="ECO:0000259" key="7">
    <source>
        <dbReference type="PROSITE" id="PS51545"/>
    </source>
</evidence>
<feature type="domain" description="PI3K/PI4K catalytic" evidence="6">
    <location>
        <begin position="280"/>
        <end position="426"/>
    </location>
</feature>